<feature type="compositionally biased region" description="Basic residues" evidence="1">
    <location>
        <begin position="132"/>
        <end position="141"/>
    </location>
</feature>
<reference evidence="3" key="1">
    <citation type="submission" date="2017-11" db="EMBL/GenBank/DDBJ databases">
        <authorList>
            <person name="Lima N.C."/>
            <person name="Parody-Merino A.M."/>
            <person name="Battley P.F."/>
            <person name="Fidler A.E."/>
            <person name="Prosdocimi F."/>
        </authorList>
    </citation>
    <scope>NUCLEOTIDE SEQUENCE [LARGE SCALE GENOMIC DNA]</scope>
</reference>
<evidence type="ECO:0000313" key="3">
    <source>
        <dbReference type="Proteomes" id="UP000233556"/>
    </source>
</evidence>
<evidence type="ECO:0000313" key="2">
    <source>
        <dbReference type="EMBL" id="PKU40316.1"/>
    </source>
</evidence>
<keyword evidence="3" id="KW-1185">Reference proteome</keyword>
<protein>
    <submittedName>
        <fullName evidence="2">Uncharacterized protein</fullName>
    </submittedName>
</protein>
<accession>A0A2I0U2L4</accession>
<feature type="region of interest" description="Disordered" evidence="1">
    <location>
        <begin position="118"/>
        <end position="148"/>
    </location>
</feature>
<sequence>MERMDMEHRITWGWKGPLEIIWSNPTAKAGPPRAGCTGTCPGGFGLQMSPEKETPPPLWAACSSALPPSNPLLYPLQQFPVLLELGSPELDTVLQMGPHQGKYPSTLQPVKTPRRTKFILKDRSLWKDPQKQGRHMRRKEQQRRGVMD</sequence>
<evidence type="ECO:0000256" key="1">
    <source>
        <dbReference type="SAM" id="MobiDB-lite"/>
    </source>
</evidence>
<feature type="compositionally biased region" description="Basic and acidic residues" evidence="1">
    <location>
        <begin position="119"/>
        <end position="131"/>
    </location>
</feature>
<name>A0A2I0U2L4_LIMLA</name>
<dbReference type="EMBL" id="KZ506295">
    <property type="protein sequence ID" value="PKU40316.1"/>
    <property type="molecule type" value="Genomic_DNA"/>
</dbReference>
<dbReference type="AlphaFoldDB" id="A0A2I0U2L4"/>
<organism evidence="2 3">
    <name type="scientific">Limosa lapponica baueri</name>
    <dbReference type="NCBI Taxonomy" id="1758121"/>
    <lineage>
        <taxon>Eukaryota</taxon>
        <taxon>Metazoa</taxon>
        <taxon>Chordata</taxon>
        <taxon>Craniata</taxon>
        <taxon>Vertebrata</taxon>
        <taxon>Euteleostomi</taxon>
        <taxon>Archelosauria</taxon>
        <taxon>Archosauria</taxon>
        <taxon>Dinosauria</taxon>
        <taxon>Saurischia</taxon>
        <taxon>Theropoda</taxon>
        <taxon>Coelurosauria</taxon>
        <taxon>Aves</taxon>
        <taxon>Neognathae</taxon>
        <taxon>Neoaves</taxon>
        <taxon>Charadriiformes</taxon>
        <taxon>Scolopacidae</taxon>
        <taxon>Limosa</taxon>
    </lineage>
</organism>
<proteinExistence type="predicted"/>
<reference evidence="3" key="2">
    <citation type="submission" date="2017-12" db="EMBL/GenBank/DDBJ databases">
        <title>Genome sequence of the Bar-tailed Godwit (Limosa lapponica baueri).</title>
        <authorList>
            <person name="Lima N.C.B."/>
            <person name="Parody-Merino A.M."/>
            <person name="Battley P.F."/>
            <person name="Fidler A.E."/>
            <person name="Prosdocimi F."/>
        </authorList>
    </citation>
    <scope>NUCLEOTIDE SEQUENCE [LARGE SCALE GENOMIC DNA]</scope>
</reference>
<gene>
    <name evidence="2" type="ORF">llap_9380</name>
</gene>
<dbReference type="Proteomes" id="UP000233556">
    <property type="component" value="Unassembled WGS sequence"/>
</dbReference>